<accession>A0A158R8R6</accession>
<evidence type="ECO:0000313" key="5">
    <source>
        <dbReference type="Proteomes" id="UP000282613"/>
    </source>
</evidence>
<dbReference type="InterPro" id="IPR036812">
    <property type="entry name" value="NAD(P)_OxRdtase_dom_sf"/>
</dbReference>
<dbReference type="OrthoDB" id="416253at2759"/>
<dbReference type="CDD" id="cd19071">
    <property type="entry name" value="AKR_AKR1-5-like"/>
    <property type="match status" value="1"/>
</dbReference>
<feature type="site" description="Lowers pKa of active site Tyr" evidence="2">
    <location>
        <position position="94"/>
    </location>
</feature>
<protein>
    <submittedName>
        <fullName evidence="6">Aldo_ket_red domain-containing protein</fullName>
    </submittedName>
</protein>
<dbReference type="Proteomes" id="UP000282613">
    <property type="component" value="Unassembled WGS sequence"/>
</dbReference>
<dbReference type="PANTHER" id="PTHR11732">
    <property type="entry name" value="ALDO/KETO REDUCTASE"/>
    <property type="match status" value="1"/>
</dbReference>
<gene>
    <name evidence="4" type="ORF">TASK_LOCUS5974</name>
</gene>
<sequence length="317" mass="36441">METRASARKQQQQQQGWNVNANSHAYSFTQLRSPLSLQIPIKGVVRAVESAINYGYRHIDCDFECGNEAFIGAALKHQFEEKGLLRHQMFITSKLWCTFHQKDKVIESCIRSLHALNLEYLDLYLVHWPVSLRLVLTYFEHLKAMEQLVRRGLVRSIGLANFNKKQILRVLECCDIPPAVLQVESHPYFLNEEIINFAHGSGMQVAAYPAIGSVNHEARDKGAMHILEDPVVSEIAKVHGKTAAQVLIRFGLQRNLVVIPKNIDPTRIKENIEVFDFELSADEMERLYALNKNQRTMDPVRMRNHPEYPFKKECPHA</sequence>
<evidence type="ECO:0000313" key="4">
    <source>
        <dbReference type="EMBL" id="VDK35936.1"/>
    </source>
</evidence>
<evidence type="ECO:0000259" key="3">
    <source>
        <dbReference type="Pfam" id="PF00248"/>
    </source>
</evidence>
<reference evidence="6" key="1">
    <citation type="submission" date="2016-04" db="UniProtKB">
        <authorList>
            <consortium name="WormBaseParasite"/>
        </authorList>
    </citation>
    <scope>IDENTIFICATION</scope>
</reference>
<feature type="binding site" evidence="1">
    <location>
        <position position="127"/>
    </location>
    <ligand>
        <name>substrate</name>
    </ligand>
</feature>
<dbReference type="Pfam" id="PF00248">
    <property type="entry name" value="Aldo_ket_red"/>
    <property type="match status" value="1"/>
</dbReference>
<name>A0A158R8R6_TAEAS</name>
<organism evidence="6">
    <name type="scientific">Taenia asiatica</name>
    <name type="common">Asian tapeworm</name>
    <dbReference type="NCBI Taxonomy" id="60517"/>
    <lineage>
        <taxon>Eukaryota</taxon>
        <taxon>Metazoa</taxon>
        <taxon>Spiralia</taxon>
        <taxon>Lophotrochozoa</taxon>
        <taxon>Platyhelminthes</taxon>
        <taxon>Cestoda</taxon>
        <taxon>Eucestoda</taxon>
        <taxon>Cyclophyllidea</taxon>
        <taxon>Taeniidae</taxon>
        <taxon>Taenia</taxon>
    </lineage>
</organism>
<dbReference type="SUPFAM" id="SSF51430">
    <property type="entry name" value="NAD(P)-linked oxidoreductase"/>
    <property type="match status" value="1"/>
</dbReference>
<dbReference type="STRING" id="60517.A0A158R8R6"/>
<proteinExistence type="predicted"/>
<evidence type="ECO:0000256" key="1">
    <source>
        <dbReference type="PIRSR" id="PIRSR000097-2"/>
    </source>
</evidence>
<dbReference type="GO" id="GO:0016491">
    <property type="term" value="F:oxidoreductase activity"/>
    <property type="evidence" value="ECO:0007669"/>
    <property type="project" value="InterPro"/>
</dbReference>
<feature type="domain" description="NADP-dependent oxidoreductase" evidence="3">
    <location>
        <begin position="44"/>
        <end position="291"/>
    </location>
</feature>
<dbReference type="InterPro" id="IPR020471">
    <property type="entry name" value="AKR"/>
</dbReference>
<dbReference type="PIRSF" id="PIRSF000097">
    <property type="entry name" value="AKR"/>
    <property type="match status" value="1"/>
</dbReference>
<dbReference type="InterPro" id="IPR023210">
    <property type="entry name" value="NADP_OxRdtase_dom"/>
</dbReference>
<dbReference type="AlphaFoldDB" id="A0A158R8R6"/>
<dbReference type="EMBL" id="UYRS01018458">
    <property type="protein sequence ID" value="VDK35936.1"/>
    <property type="molecule type" value="Genomic_DNA"/>
</dbReference>
<keyword evidence="5" id="KW-1185">Reference proteome</keyword>
<evidence type="ECO:0000313" key="6">
    <source>
        <dbReference type="WBParaSite" id="TASK_0000597301-mRNA-1"/>
    </source>
</evidence>
<evidence type="ECO:0000256" key="2">
    <source>
        <dbReference type="PIRSR" id="PIRSR000097-3"/>
    </source>
</evidence>
<dbReference type="Gene3D" id="3.20.20.100">
    <property type="entry name" value="NADP-dependent oxidoreductase domain"/>
    <property type="match status" value="1"/>
</dbReference>
<reference evidence="4 5" key="2">
    <citation type="submission" date="2018-11" db="EMBL/GenBank/DDBJ databases">
        <authorList>
            <consortium name="Pathogen Informatics"/>
        </authorList>
    </citation>
    <scope>NUCLEOTIDE SEQUENCE [LARGE SCALE GENOMIC DNA]</scope>
</reference>
<dbReference type="PRINTS" id="PR00069">
    <property type="entry name" value="ALDKETRDTASE"/>
</dbReference>
<dbReference type="WBParaSite" id="TASK_0000597301-mRNA-1">
    <property type="protein sequence ID" value="TASK_0000597301-mRNA-1"/>
    <property type="gene ID" value="TASK_0000597301"/>
</dbReference>